<feature type="coiled-coil region" evidence="1">
    <location>
        <begin position="22"/>
        <end position="49"/>
    </location>
</feature>
<keyword evidence="3" id="KW-1185">Reference proteome</keyword>
<evidence type="ECO:0000313" key="2">
    <source>
        <dbReference type="EMBL" id="CAG8676583.1"/>
    </source>
</evidence>
<feature type="non-terminal residue" evidence="2">
    <location>
        <position position="1"/>
    </location>
</feature>
<organism evidence="2 3">
    <name type="scientific">Paraglomus brasilianum</name>
    <dbReference type="NCBI Taxonomy" id="144538"/>
    <lineage>
        <taxon>Eukaryota</taxon>
        <taxon>Fungi</taxon>
        <taxon>Fungi incertae sedis</taxon>
        <taxon>Mucoromycota</taxon>
        <taxon>Glomeromycotina</taxon>
        <taxon>Glomeromycetes</taxon>
        <taxon>Paraglomerales</taxon>
        <taxon>Paraglomeraceae</taxon>
        <taxon>Paraglomus</taxon>
    </lineage>
</organism>
<evidence type="ECO:0000256" key="1">
    <source>
        <dbReference type="SAM" id="Coils"/>
    </source>
</evidence>
<comment type="caution">
    <text evidence="2">The sequence shown here is derived from an EMBL/GenBank/DDBJ whole genome shotgun (WGS) entry which is preliminary data.</text>
</comment>
<name>A0A9N9EGX2_9GLOM</name>
<dbReference type="Proteomes" id="UP000789739">
    <property type="component" value="Unassembled WGS sequence"/>
</dbReference>
<dbReference type="AlphaFoldDB" id="A0A9N9EGX2"/>
<gene>
    <name evidence="2" type="ORF">PBRASI_LOCUS11580</name>
</gene>
<accession>A0A9N9EGX2</accession>
<keyword evidence="1" id="KW-0175">Coiled coil</keyword>
<reference evidence="2" key="1">
    <citation type="submission" date="2021-06" db="EMBL/GenBank/DDBJ databases">
        <authorList>
            <person name="Kallberg Y."/>
            <person name="Tangrot J."/>
            <person name="Rosling A."/>
        </authorList>
    </citation>
    <scope>NUCLEOTIDE SEQUENCE</scope>
    <source>
        <strain evidence="2">BR232B</strain>
    </source>
</reference>
<feature type="non-terminal residue" evidence="2">
    <location>
        <position position="50"/>
    </location>
</feature>
<sequence length="50" mass="5854">EVQAKYKEKLTQEFATKTQPVITDLKEQITQKEQELKELTETSQQITNSK</sequence>
<dbReference type="EMBL" id="CAJVPI010005980">
    <property type="protein sequence ID" value="CAG8676583.1"/>
    <property type="molecule type" value="Genomic_DNA"/>
</dbReference>
<evidence type="ECO:0000313" key="3">
    <source>
        <dbReference type="Proteomes" id="UP000789739"/>
    </source>
</evidence>
<proteinExistence type="predicted"/>
<protein>
    <submittedName>
        <fullName evidence="2">4904_t:CDS:1</fullName>
    </submittedName>
</protein>